<evidence type="ECO:0000256" key="1">
    <source>
        <dbReference type="SAM" id="Phobius"/>
    </source>
</evidence>
<comment type="caution">
    <text evidence="2">The sequence shown here is derived from an EMBL/GenBank/DDBJ whole genome shotgun (WGS) entry which is preliminary data.</text>
</comment>
<proteinExistence type="predicted"/>
<feature type="transmembrane region" description="Helical" evidence="1">
    <location>
        <begin position="68"/>
        <end position="90"/>
    </location>
</feature>
<sequence>MIKNVILGMPTWRFVTYAVLMYLLAASLPGLLFSGEGMHPARITSTVLLLLVPHGFIFFGVRARWPSLLFPAVCGSAGFCLAVVMKVIFIGA</sequence>
<keyword evidence="1" id="KW-1133">Transmembrane helix</keyword>
<feature type="transmembrane region" description="Helical" evidence="1">
    <location>
        <begin position="12"/>
        <end position="35"/>
    </location>
</feature>
<reference evidence="2" key="1">
    <citation type="journal article" date="2015" name="Nature">
        <title>Complex archaea that bridge the gap between prokaryotes and eukaryotes.</title>
        <authorList>
            <person name="Spang A."/>
            <person name="Saw J.H."/>
            <person name="Jorgensen S.L."/>
            <person name="Zaremba-Niedzwiedzka K."/>
            <person name="Martijn J."/>
            <person name="Lind A.E."/>
            <person name="van Eijk R."/>
            <person name="Schleper C."/>
            <person name="Guy L."/>
            <person name="Ettema T.J."/>
        </authorList>
    </citation>
    <scope>NUCLEOTIDE SEQUENCE</scope>
</reference>
<protein>
    <submittedName>
        <fullName evidence="2">Uncharacterized protein</fullName>
    </submittedName>
</protein>
<dbReference type="EMBL" id="LAZR01000066">
    <property type="protein sequence ID" value="KKN96219.1"/>
    <property type="molecule type" value="Genomic_DNA"/>
</dbReference>
<gene>
    <name evidence="2" type="ORF">LCGC14_0171490</name>
</gene>
<accession>A0A0F9UWV2</accession>
<name>A0A0F9UWV2_9ZZZZ</name>
<feature type="transmembrane region" description="Helical" evidence="1">
    <location>
        <begin position="41"/>
        <end position="61"/>
    </location>
</feature>
<keyword evidence="1" id="KW-0812">Transmembrane</keyword>
<dbReference type="AlphaFoldDB" id="A0A0F9UWV2"/>
<organism evidence="2">
    <name type="scientific">marine sediment metagenome</name>
    <dbReference type="NCBI Taxonomy" id="412755"/>
    <lineage>
        <taxon>unclassified sequences</taxon>
        <taxon>metagenomes</taxon>
        <taxon>ecological metagenomes</taxon>
    </lineage>
</organism>
<evidence type="ECO:0000313" key="2">
    <source>
        <dbReference type="EMBL" id="KKN96219.1"/>
    </source>
</evidence>
<keyword evidence="1" id="KW-0472">Membrane</keyword>